<gene>
    <name evidence="2" type="ORF">IFM46972_07680</name>
</gene>
<dbReference type="InterPro" id="IPR006680">
    <property type="entry name" value="Amidohydro-rel"/>
</dbReference>
<dbReference type="PANTHER" id="PTHR43135:SF3">
    <property type="entry name" value="ALPHA-D-RIBOSE 1-METHYLPHOSPHONATE 5-TRIPHOSPHATE DIPHOSPHATASE"/>
    <property type="match status" value="1"/>
</dbReference>
<dbReference type="Gene3D" id="3.40.50.10910">
    <property type="entry name" value="Amidohydrolase"/>
    <property type="match status" value="1"/>
</dbReference>
<dbReference type="SUPFAM" id="SSF51338">
    <property type="entry name" value="Composite domain of metallo-dependent hydrolases"/>
    <property type="match status" value="1"/>
</dbReference>
<dbReference type="PANTHER" id="PTHR43135">
    <property type="entry name" value="ALPHA-D-RIBOSE 1-METHYLPHOSPHONATE 5-TRIPHOSPHATE DIPHOSPHATASE"/>
    <property type="match status" value="1"/>
</dbReference>
<evidence type="ECO:0000313" key="2">
    <source>
        <dbReference type="EMBL" id="GFF44979.1"/>
    </source>
</evidence>
<dbReference type="Pfam" id="PF01979">
    <property type="entry name" value="Amidohydro_1"/>
    <property type="match status" value="1"/>
</dbReference>
<dbReference type="Gene3D" id="1.20.58.520">
    <property type="entry name" value="Amidohydrolase"/>
    <property type="match status" value="1"/>
</dbReference>
<accession>A0A8H3P480</accession>
<proteinExistence type="predicted"/>
<sequence>MSLSHRQRSAHKSVPDDEIDIIALATACNVPEHLRREPPAKTVINNVHIFDGNKFSSPTSLVIVGGLISNAPAAGAYNVVDGAGGYLIPGLIDSHCHITDCSYLTTMRQYGITTALDMGTYPYSALSACKVQGVTDIRGSGAAATVNGTAISHAPGFPTDSFVSGPEAAQRFVADRTAEGADYIKVFLDTLGPDESTVAAIVTAAHEQNKLVISHATDHAAYAIAEAAGVDIPCHAPLDKPLDASDKAALLLSKSVVVPTLIMMQSVTNNTGAPLSVYNNAAKASVTAMHKAGVPILAGSDANDSPFVPANPPFGDSLHDELELLVAAGLSPVEALWGATSTAASTFRLHDRGAIRTGLRADLVLLRADPTVDIRNTRAIDKVWVEGVQAEL</sequence>
<dbReference type="Gene3D" id="3.30.110.90">
    <property type="entry name" value="Amidohydrolase"/>
    <property type="match status" value="1"/>
</dbReference>
<dbReference type="AlphaFoldDB" id="A0A8H3P480"/>
<protein>
    <submittedName>
        <fullName evidence="2">Adenine deaminase 2</fullName>
    </submittedName>
</protein>
<feature type="domain" description="Amidohydrolase-related" evidence="1">
    <location>
        <begin position="86"/>
        <end position="388"/>
    </location>
</feature>
<evidence type="ECO:0000313" key="3">
    <source>
        <dbReference type="Proteomes" id="UP000465221"/>
    </source>
</evidence>
<dbReference type="Gene3D" id="2.30.40.10">
    <property type="entry name" value="Urease, subunit C, domain 1"/>
    <property type="match status" value="1"/>
</dbReference>
<dbReference type="InterPro" id="IPR011059">
    <property type="entry name" value="Metal-dep_hydrolase_composite"/>
</dbReference>
<dbReference type="InterPro" id="IPR051781">
    <property type="entry name" value="Metallo-dep_Hydrolase"/>
</dbReference>
<organism evidence="2 3">
    <name type="scientific">Aspergillus udagawae</name>
    <dbReference type="NCBI Taxonomy" id="91492"/>
    <lineage>
        <taxon>Eukaryota</taxon>
        <taxon>Fungi</taxon>
        <taxon>Dikarya</taxon>
        <taxon>Ascomycota</taxon>
        <taxon>Pezizomycotina</taxon>
        <taxon>Eurotiomycetes</taxon>
        <taxon>Eurotiomycetidae</taxon>
        <taxon>Eurotiales</taxon>
        <taxon>Aspergillaceae</taxon>
        <taxon>Aspergillus</taxon>
        <taxon>Aspergillus subgen. Fumigati</taxon>
    </lineage>
</organism>
<dbReference type="Proteomes" id="UP000465221">
    <property type="component" value="Unassembled WGS sequence"/>
</dbReference>
<dbReference type="SUPFAM" id="SSF51556">
    <property type="entry name" value="Metallo-dependent hydrolases"/>
    <property type="match status" value="1"/>
</dbReference>
<evidence type="ECO:0000259" key="1">
    <source>
        <dbReference type="Pfam" id="PF01979"/>
    </source>
</evidence>
<comment type="caution">
    <text evidence="2">The sequence shown here is derived from an EMBL/GenBank/DDBJ whole genome shotgun (WGS) entry which is preliminary data.</text>
</comment>
<dbReference type="InterPro" id="IPR032466">
    <property type="entry name" value="Metal_Hydrolase"/>
</dbReference>
<name>A0A8H3P480_9EURO</name>
<reference evidence="2 3" key="1">
    <citation type="submission" date="2020-01" db="EMBL/GenBank/DDBJ databases">
        <title>Draft genome sequence of Aspergillus udagawae IFM 46972.</title>
        <authorList>
            <person name="Takahashi H."/>
            <person name="Yaguchi T."/>
        </authorList>
    </citation>
    <scope>NUCLEOTIDE SEQUENCE [LARGE SCALE GENOMIC DNA]</scope>
    <source>
        <strain evidence="2 3">IFM 46972</strain>
    </source>
</reference>
<dbReference type="GO" id="GO:0016810">
    <property type="term" value="F:hydrolase activity, acting on carbon-nitrogen (but not peptide) bonds"/>
    <property type="evidence" value="ECO:0007669"/>
    <property type="project" value="InterPro"/>
</dbReference>
<dbReference type="EMBL" id="BLKC01000060">
    <property type="protein sequence ID" value="GFF44979.1"/>
    <property type="molecule type" value="Genomic_DNA"/>
</dbReference>